<dbReference type="RefSeq" id="XP_040776433.1">
    <property type="nucleotide sequence ID" value="XM_040925107.1"/>
</dbReference>
<protein>
    <submittedName>
        <fullName evidence="2">Uncharacterized protein</fullName>
    </submittedName>
</protein>
<dbReference type="GeneID" id="63842236"/>
<comment type="caution">
    <text evidence="2">The sequence shown here is derived from an EMBL/GenBank/DDBJ whole genome shotgun (WGS) entry which is preliminary data.</text>
</comment>
<comment type="similarity">
    <text evidence="1">Belongs to the asaB hydroxylase/desaturase family.</text>
</comment>
<evidence type="ECO:0000256" key="1">
    <source>
        <dbReference type="ARBA" id="ARBA00023604"/>
    </source>
</evidence>
<gene>
    <name evidence="2" type="ORF">M406DRAFT_67915</name>
</gene>
<dbReference type="NCBIfam" id="NF041278">
    <property type="entry name" value="CmcJ_NvfI_EfuI"/>
    <property type="match status" value="1"/>
</dbReference>
<keyword evidence="3" id="KW-1185">Reference proteome</keyword>
<dbReference type="OrthoDB" id="412788at2759"/>
<dbReference type="InterPro" id="IPR044053">
    <property type="entry name" value="AsaB-like"/>
</dbReference>
<dbReference type="GO" id="GO:0016491">
    <property type="term" value="F:oxidoreductase activity"/>
    <property type="evidence" value="ECO:0007669"/>
    <property type="project" value="InterPro"/>
</dbReference>
<dbReference type="Proteomes" id="UP000803844">
    <property type="component" value="Unassembled WGS sequence"/>
</dbReference>
<reference evidence="2" key="1">
    <citation type="journal article" date="2020" name="Phytopathology">
        <title>Genome sequence of the chestnut blight fungus Cryphonectria parasitica EP155: A fundamental resource for an archetypical invasive plant pathogen.</title>
        <authorList>
            <person name="Crouch J.A."/>
            <person name="Dawe A."/>
            <person name="Aerts A."/>
            <person name="Barry K."/>
            <person name="Churchill A.C.L."/>
            <person name="Grimwood J."/>
            <person name="Hillman B."/>
            <person name="Milgroom M.G."/>
            <person name="Pangilinan J."/>
            <person name="Smith M."/>
            <person name="Salamov A."/>
            <person name="Schmutz J."/>
            <person name="Yadav J."/>
            <person name="Grigoriev I.V."/>
            <person name="Nuss D."/>
        </authorList>
    </citation>
    <scope>NUCLEOTIDE SEQUENCE</scope>
    <source>
        <strain evidence="2">EP155</strain>
    </source>
</reference>
<dbReference type="PANTHER" id="PTHR34598">
    <property type="entry name" value="BLL6449 PROTEIN"/>
    <property type="match status" value="1"/>
</dbReference>
<name>A0A9P4Y1X8_CRYP1</name>
<evidence type="ECO:0000313" key="3">
    <source>
        <dbReference type="Proteomes" id="UP000803844"/>
    </source>
</evidence>
<dbReference type="PANTHER" id="PTHR34598:SF3">
    <property type="entry name" value="OXIDOREDUCTASE AN1597"/>
    <property type="match status" value="1"/>
</dbReference>
<sequence length="303" mass="34414">MDVCADINYFPAAEEEIEKVITTEDWKPRFLGVRGEGTRTMTIHDMRGIEDHFDLDTNGFQFIRLADNNDDDDKLGNFESDEILQNKYFPELEEIFKTILSAPRTGASQVHIFNHVIRRSSNPFAKGQLDPSTGQWQIPPSGHPHVDYSGRPEDLRGTLEELQLPAHIEALFGSAPRFAFVNAWRPLRTIARDPLAVADAATVPDADYLLRERKFRPSGVRSGNYVLSHTRAGAGDGGKDGEERHMWYWMSEMRPNEMVVFKGLDTARDKPGWRCPHTAFILPGTEDLPARESIEVRAVCFWE</sequence>
<proteinExistence type="inferred from homology"/>
<dbReference type="AlphaFoldDB" id="A0A9P4Y1X8"/>
<evidence type="ECO:0000313" key="2">
    <source>
        <dbReference type="EMBL" id="KAF3765472.1"/>
    </source>
</evidence>
<accession>A0A9P4Y1X8</accession>
<dbReference type="EMBL" id="MU032347">
    <property type="protein sequence ID" value="KAF3765472.1"/>
    <property type="molecule type" value="Genomic_DNA"/>
</dbReference>
<organism evidence="2 3">
    <name type="scientific">Cryphonectria parasitica (strain ATCC 38755 / EP155)</name>
    <dbReference type="NCBI Taxonomy" id="660469"/>
    <lineage>
        <taxon>Eukaryota</taxon>
        <taxon>Fungi</taxon>
        <taxon>Dikarya</taxon>
        <taxon>Ascomycota</taxon>
        <taxon>Pezizomycotina</taxon>
        <taxon>Sordariomycetes</taxon>
        <taxon>Sordariomycetidae</taxon>
        <taxon>Diaporthales</taxon>
        <taxon>Cryphonectriaceae</taxon>
        <taxon>Cryphonectria-Endothia species complex</taxon>
        <taxon>Cryphonectria</taxon>
    </lineage>
</organism>